<name>A0ACB9GXS8_CICIN</name>
<protein>
    <submittedName>
        <fullName evidence="1">Uncharacterized protein</fullName>
    </submittedName>
</protein>
<reference evidence="1 2" key="2">
    <citation type="journal article" date="2022" name="Mol. Ecol. Resour.">
        <title>The genomes of chicory, endive, great burdock and yacon provide insights into Asteraceae paleo-polyploidization history and plant inulin production.</title>
        <authorList>
            <person name="Fan W."/>
            <person name="Wang S."/>
            <person name="Wang H."/>
            <person name="Wang A."/>
            <person name="Jiang F."/>
            <person name="Liu H."/>
            <person name="Zhao H."/>
            <person name="Xu D."/>
            <person name="Zhang Y."/>
        </authorList>
    </citation>
    <scope>NUCLEOTIDE SEQUENCE [LARGE SCALE GENOMIC DNA]</scope>
    <source>
        <strain evidence="2">cv. Punajuju</strain>
        <tissue evidence="1">Leaves</tissue>
    </source>
</reference>
<comment type="caution">
    <text evidence="1">The sequence shown here is derived from an EMBL/GenBank/DDBJ whole genome shotgun (WGS) entry which is preliminary data.</text>
</comment>
<evidence type="ECO:0000313" key="2">
    <source>
        <dbReference type="Proteomes" id="UP001055811"/>
    </source>
</evidence>
<organism evidence="1 2">
    <name type="scientific">Cichorium intybus</name>
    <name type="common">Chicory</name>
    <dbReference type="NCBI Taxonomy" id="13427"/>
    <lineage>
        <taxon>Eukaryota</taxon>
        <taxon>Viridiplantae</taxon>
        <taxon>Streptophyta</taxon>
        <taxon>Embryophyta</taxon>
        <taxon>Tracheophyta</taxon>
        <taxon>Spermatophyta</taxon>
        <taxon>Magnoliopsida</taxon>
        <taxon>eudicotyledons</taxon>
        <taxon>Gunneridae</taxon>
        <taxon>Pentapetalae</taxon>
        <taxon>asterids</taxon>
        <taxon>campanulids</taxon>
        <taxon>Asterales</taxon>
        <taxon>Asteraceae</taxon>
        <taxon>Cichorioideae</taxon>
        <taxon>Cichorieae</taxon>
        <taxon>Cichoriinae</taxon>
        <taxon>Cichorium</taxon>
    </lineage>
</organism>
<proteinExistence type="predicted"/>
<accession>A0ACB9GXS8</accession>
<dbReference type="EMBL" id="CM042009">
    <property type="protein sequence ID" value="KAI3788378.1"/>
    <property type="molecule type" value="Genomic_DNA"/>
</dbReference>
<gene>
    <name evidence="1" type="ORF">L2E82_01142</name>
</gene>
<sequence>MAVYGLNPLTPLDLAALDTTTKFSKEAYDMAADIQSIHKRIHDKITKTNDLLKFPAKRRSKLSPRSDGPFHVLSKVNDNAYKIELPGDSSVSTTFNVADLQPYHDPDELIPSLRSNFSDDREDDRQVTQVSEPTSPLTKWVSLVQLA</sequence>
<keyword evidence="2" id="KW-1185">Reference proteome</keyword>
<reference evidence="2" key="1">
    <citation type="journal article" date="2022" name="Mol. Ecol. Resour.">
        <title>The genomes of chicory, endive, great burdock and yacon provide insights into Asteraceae palaeo-polyploidization history and plant inulin production.</title>
        <authorList>
            <person name="Fan W."/>
            <person name="Wang S."/>
            <person name="Wang H."/>
            <person name="Wang A."/>
            <person name="Jiang F."/>
            <person name="Liu H."/>
            <person name="Zhao H."/>
            <person name="Xu D."/>
            <person name="Zhang Y."/>
        </authorList>
    </citation>
    <scope>NUCLEOTIDE SEQUENCE [LARGE SCALE GENOMIC DNA]</scope>
    <source>
        <strain evidence="2">cv. Punajuju</strain>
    </source>
</reference>
<dbReference type="Proteomes" id="UP001055811">
    <property type="component" value="Linkage Group LG01"/>
</dbReference>
<evidence type="ECO:0000313" key="1">
    <source>
        <dbReference type="EMBL" id="KAI3788378.1"/>
    </source>
</evidence>